<evidence type="ECO:0000256" key="1">
    <source>
        <dbReference type="ARBA" id="ARBA00022723"/>
    </source>
</evidence>
<feature type="region of interest" description="Disordered" evidence="2">
    <location>
        <begin position="48"/>
        <end position="79"/>
    </location>
</feature>
<protein>
    <recommendedName>
        <fullName evidence="3">Tyrosinase copper-binding domain-containing protein</fullName>
    </recommendedName>
</protein>
<dbReference type="AlphaFoldDB" id="A0A9P9BLZ6"/>
<dbReference type="OrthoDB" id="6132182at2759"/>
<dbReference type="Proteomes" id="UP000756346">
    <property type="component" value="Unassembled WGS sequence"/>
</dbReference>
<dbReference type="GO" id="GO:0016491">
    <property type="term" value="F:oxidoreductase activity"/>
    <property type="evidence" value="ECO:0007669"/>
    <property type="project" value="InterPro"/>
</dbReference>
<evidence type="ECO:0000256" key="2">
    <source>
        <dbReference type="SAM" id="MobiDB-lite"/>
    </source>
</evidence>
<sequence length="366" mass="39490">MRLSVAVQIASGAAAVSAAVLPNTSKRDQLVPFEYKFPTMSLDEFNAQVSSHNSSSSSSTTQGQTTTAAAEDGGGGGTVSTQAECASPFVRVEWRNMADADKLSFIKAIGCLWDAPAQGLAPPATNRYEELVWVHQQMTNTIHNAGIFLPWHRYYLWTFSRLLREECGYAAPLPWWNEVADSGNFAASGLFTDDYFGALPPINNGQGTCITNGEFGGRPLHIGPGSSNTERCLSRGEDTSVTSNVNQNFVNQCNSQGAYSDMEMCNERGPHGYGHNGLGPVMAEVSASPSDPVFFMHHSFVDHMWNQWQRSDASRFTAVGGCAAPGDNCSPMTASTTLSSMGLRPDVTVGDMLDIRGESLCYDYDS</sequence>
<dbReference type="EMBL" id="JAGTJQ010000006">
    <property type="protein sequence ID" value="KAH7029108.1"/>
    <property type="molecule type" value="Genomic_DNA"/>
</dbReference>
<dbReference type="Pfam" id="PF00264">
    <property type="entry name" value="Tyrosinase"/>
    <property type="match status" value="1"/>
</dbReference>
<feature type="domain" description="Tyrosinase copper-binding" evidence="3">
    <location>
        <begin position="291"/>
        <end position="302"/>
    </location>
</feature>
<reference evidence="4" key="1">
    <citation type="journal article" date="2021" name="Nat. Commun.">
        <title>Genetic determinants of endophytism in the Arabidopsis root mycobiome.</title>
        <authorList>
            <person name="Mesny F."/>
            <person name="Miyauchi S."/>
            <person name="Thiergart T."/>
            <person name="Pickel B."/>
            <person name="Atanasova L."/>
            <person name="Karlsson M."/>
            <person name="Huettel B."/>
            <person name="Barry K.W."/>
            <person name="Haridas S."/>
            <person name="Chen C."/>
            <person name="Bauer D."/>
            <person name="Andreopoulos W."/>
            <person name="Pangilinan J."/>
            <person name="LaButti K."/>
            <person name="Riley R."/>
            <person name="Lipzen A."/>
            <person name="Clum A."/>
            <person name="Drula E."/>
            <person name="Henrissat B."/>
            <person name="Kohler A."/>
            <person name="Grigoriev I.V."/>
            <person name="Martin F.M."/>
            <person name="Hacquard S."/>
        </authorList>
    </citation>
    <scope>NUCLEOTIDE SEQUENCE</scope>
    <source>
        <strain evidence="4">MPI-CAGE-CH-0230</strain>
    </source>
</reference>
<dbReference type="RefSeq" id="XP_046011396.1">
    <property type="nucleotide sequence ID" value="XM_046161020.1"/>
</dbReference>
<dbReference type="SUPFAM" id="SSF48056">
    <property type="entry name" value="Di-copper centre-containing domain"/>
    <property type="match status" value="1"/>
</dbReference>
<organism evidence="4 5">
    <name type="scientific">Microdochium trichocladiopsis</name>
    <dbReference type="NCBI Taxonomy" id="1682393"/>
    <lineage>
        <taxon>Eukaryota</taxon>
        <taxon>Fungi</taxon>
        <taxon>Dikarya</taxon>
        <taxon>Ascomycota</taxon>
        <taxon>Pezizomycotina</taxon>
        <taxon>Sordariomycetes</taxon>
        <taxon>Xylariomycetidae</taxon>
        <taxon>Xylariales</taxon>
        <taxon>Microdochiaceae</taxon>
        <taxon>Microdochium</taxon>
    </lineage>
</organism>
<proteinExistence type="predicted"/>
<gene>
    <name evidence="4" type="ORF">B0I36DRAFT_384684</name>
</gene>
<evidence type="ECO:0000313" key="5">
    <source>
        <dbReference type="Proteomes" id="UP000756346"/>
    </source>
</evidence>
<dbReference type="InterPro" id="IPR008922">
    <property type="entry name" value="Di-copper_centre_dom_sf"/>
</dbReference>
<name>A0A9P9BLZ6_9PEZI</name>
<dbReference type="GeneID" id="70190566"/>
<dbReference type="PANTHER" id="PTHR11474:SF116">
    <property type="entry name" value="TYROSINASE"/>
    <property type="match status" value="1"/>
</dbReference>
<keyword evidence="5" id="KW-1185">Reference proteome</keyword>
<evidence type="ECO:0000259" key="3">
    <source>
        <dbReference type="PROSITE" id="PS00498"/>
    </source>
</evidence>
<dbReference type="InterPro" id="IPR050316">
    <property type="entry name" value="Tyrosinase/Hemocyanin"/>
</dbReference>
<keyword evidence="1" id="KW-0479">Metal-binding</keyword>
<dbReference type="InterPro" id="IPR002227">
    <property type="entry name" value="Tyrosinase_Cu-bd"/>
</dbReference>
<comment type="caution">
    <text evidence="4">The sequence shown here is derived from an EMBL/GenBank/DDBJ whole genome shotgun (WGS) entry which is preliminary data.</text>
</comment>
<dbReference type="PROSITE" id="PS00498">
    <property type="entry name" value="TYROSINASE_2"/>
    <property type="match status" value="1"/>
</dbReference>
<dbReference type="GO" id="GO:0046872">
    <property type="term" value="F:metal ion binding"/>
    <property type="evidence" value="ECO:0007669"/>
    <property type="project" value="UniProtKB-KW"/>
</dbReference>
<accession>A0A9P9BLZ6</accession>
<evidence type="ECO:0000313" key="4">
    <source>
        <dbReference type="EMBL" id="KAH7029108.1"/>
    </source>
</evidence>
<dbReference type="PRINTS" id="PR00092">
    <property type="entry name" value="TYROSINASE"/>
</dbReference>
<feature type="compositionally biased region" description="Low complexity" evidence="2">
    <location>
        <begin position="48"/>
        <end position="71"/>
    </location>
</feature>
<dbReference type="PANTHER" id="PTHR11474">
    <property type="entry name" value="TYROSINASE FAMILY MEMBER"/>
    <property type="match status" value="1"/>
</dbReference>
<dbReference type="Gene3D" id="1.10.1280.10">
    <property type="entry name" value="Di-copper center containing domain from catechol oxidase"/>
    <property type="match status" value="1"/>
</dbReference>